<dbReference type="AlphaFoldDB" id="A0A2A6B570"/>
<reference evidence="2" key="2">
    <citation type="submission" date="2022-06" db="UniProtKB">
        <authorList>
            <consortium name="EnsemblMetazoa"/>
        </authorList>
    </citation>
    <scope>IDENTIFICATION</scope>
    <source>
        <strain evidence="2">PS312</strain>
    </source>
</reference>
<organism evidence="2 3">
    <name type="scientific">Pristionchus pacificus</name>
    <name type="common">Parasitic nematode worm</name>
    <dbReference type="NCBI Taxonomy" id="54126"/>
    <lineage>
        <taxon>Eukaryota</taxon>
        <taxon>Metazoa</taxon>
        <taxon>Ecdysozoa</taxon>
        <taxon>Nematoda</taxon>
        <taxon>Chromadorea</taxon>
        <taxon>Rhabditida</taxon>
        <taxon>Rhabditina</taxon>
        <taxon>Diplogasteromorpha</taxon>
        <taxon>Diplogasteroidea</taxon>
        <taxon>Neodiplogasteridae</taxon>
        <taxon>Pristionchus</taxon>
    </lineage>
</organism>
<evidence type="ECO:0000313" key="2">
    <source>
        <dbReference type="EnsemblMetazoa" id="PPA07029.1"/>
    </source>
</evidence>
<evidence type="ECO:0000256" key="1">
    <source>
        <dbReference type="SAM" id="MobiDB-lite"/>
    </source>
</evidence>
<dbReference type="Proteomes" id="UP000005239">
    <property type="component" value="Unassembled WGS sequence"/>
</dbReference>
<feature type="compositionally biased region" description="Low complexity" evidence="1">
    <location>
        <begin position="134"/>
        <end position="150"/>
    </location>
</feature>
<gene>
    <name evidence="2" type="primary">WBGene00096583</name>
</gene>
<keyword evidence="3" id="KW-1185">Reference proteome</keyword>
<proteinExistence type="predicted"/>
<evidence type="ECO:0000313" key="3">
    <source>
        <dbReference type="Proteomes" id="UP000005239"/>
    </source>
</evidence>
<accession>A0A8R1U5Y8</accession>
<dbReference type="EnsemblMetazoa" id="PPA07029.1">
    <property type="protein sequence ID" value="PPA07029.1"/>
    <property type="gene ID" value="WBGene00096583"/>
</dbReference>
<sequence>MPPPKTKSPESSNTSASRKRGKSPAREGPSSKTRSKHAENKNKASKARKEEMKARDLKYVAVKKEASDEAINLKKILKAEREEMPEIRKRGPISSFVPVHFPAGRIYRPGVLEKTIPRTMNRHKTPRKYTGVTKAIKTANSKTASKSNSNECKSGGRKIKTSVTSRSKKAGKR</sequence>
<reference evidence="3" key="1">
    <citation type="journal article" date="2008" name="Nat. Genet.">
        <title>The Pristionchus pacificus genome provides a unique perspective on nematode lifestyle and parasitism.</title>
        <authorList>
            <person name="Dieterich C."/>
            <person name="Clifton S.W."/>
            <person name="Schuster L.N."/>
            <person name="Chinwalla A."/>
            <person name="Delehaunty K."/>
            <person name="Dinkelacker I."/>
            <person name="Fulton L."/>
            <person name="Fulton R."/>
            <person name="Godfrey J."/>
            <person name="Minx P."/>
            <person name="Mitreva M."/>
            <person name="Roeseler W."/>
            <person name="Tian H."/>
            <person name="Witte H."/>
            <person name="Yang S.P."/>
            <person name="Wilson R.K."/>
            <person name="Sommer R.J."/>
        </authorList>
    </citation>
    <scope>NUCLEOTIDE SEQUENCE [LARGE SCALE GENOMIC DNA]</scope>
    <source>
        <strain evidence="3">PS312</strain>
    </source>
</reference>
<name>A0A2A6B570_PRIPA</name>
<feature type="region of interest" description="Disordered" evidence="1">
    <location>
        <begin position="1"/>
        <end position="54"/>
    </location>
</feature>
<feature type="compositionally biased region" description="Basic and acidic residues" evidence="1">
    <location>
        <begin position="36"/>
        <end position="54"/>
    </location>
</feature>
<accession>A0A2A6B570</accession>
<protein>
    <submittedName>
        <fullName evidence="2">Uncharacterized protein</fullName>
    </submittedName>
</protein>
<feature type="compositionally biased region" description="Basic residues" evidence="1">
    <location>
        <begin position="155"/>
        <end position="173"/>
    </location>
</feature>
<feature type="region of interest" description="Disordered" evidence="1">
    <location>
        <begin position="134"/>
        <end position="173"/>
    </location>
</feature>